<gene>
    <name evidence="1" type="ORF">LCGC14_1133560</name>
</gene>
<evidence type="ECO:0008006" key="2">
    <source>
        <dbReference type="Google" id="ProtNLM"/>
    </source>
</evidence>
<proteinExistence type="predicted"/>
<dbReference type="EMBL" id="LAZR01005326">
    <property type="protein sequence ID" value="KKN00858.1"/>
    <property type="molecule type" value="Genomic_DNA"/>
</dbReference>
<evidence type="ECO:0000313" key="1">
    <source>
        <dbReference type="EMBL" id="KKN00858.1"/>
    </source>
</evidence>
<name>A0A0F9Q677_9ZZZZ</name>
<dbReference type="AlphaFoldDB" id="A0A0F9Q677"/>
<protein>
    <recommendedName>
        <fullName evidence="2">DUF5667 domain-containing protein</fullName>
    </recommendedName>
</protein>
<comment type="caution">
    <text evidence="1">The sequence shown here is derived from an EMBL/GenBank/DDBJ whole genome shotgun (WGS) entry which is preliminary data.</text>
</comment>
<organism evidence="1">
    <name type="scientific">marine sediment metagenome</name>
    <dbReference type="NCBI Taxonomy" id="412755"/>
    <lineage>
        <taxon>unclassified sequences</taxon>
        <taxon>metagenomes</taxon>
        <taxon>ecological metagenomes</taxon>
    </lineage>
</organism>
<sequence>MKKVLLVLVLIVSLLGSAWAGRYKGYGDAYIAWETRIEGSKQELKMGTYYMTLTNARACVLALDSAVVRFISDPTREVLEEITARSNACAVYWELASKYLPEGNEEGVRILREAKFEFGQWVMQINHLTESRVILMLAIQAEELEQVEFLINSIREGVEELRFYRNRIERLLFEAWDADS</sequence>
<accession>A0A0F9Q677</accession>
<reference evidence="1" key="1">
    <citation type="journal article" date="2015" name="Nature">
        <title>Complex archaea that bridge the gap between prokaryotes and eukaryotes.</title>
        <authorList>
            <person name="Spang A."/>
            <person name="Saw J.H."/>
            <person name="Jorgensen S.L."/>
            <person name="Zaremba-Niedzwiedzka K."/>
            <person name="Martijn J."/>
            <person name="Lind A.E."/>
            <person name="van Eijk R."/>
            <person name="Schleper C."/>
            <person name="Guy L."/>
            <person name="Ettema T.J."/>
        </authorList>
    </citation>
    <scope>NUCLEOTIDE SEQUENCE</scope>
</reference>